<dbReference type="InterPro" id="IPR018391">
    <property type="entry name" value="PQQ_b-propeller_rpt"/>
</dbReference>
<dbReference type="SUPFAM" id="SSF50998">
    <property type="entry name" value="Quinoprotein alcohol dehydrogenase-like"/>
    <property type="match status" value="2"/>
</dbReference>
<protein>
    <recommendedName>
        <fullName evidence="2">LTD domain-containing protein</fullName>
    </recommendedName>
</protein>
<gene>
    <name evidence="3" type="ORF">A2649_01330</name>
</gene>
<dbReference type="Gene3D" id="2.60.40.1260">
    <property type="entry name" value="Lamin Tail domain"/>
    <property type="match status" value="1"/>
</dbReference>
<feature type="region of interest" description="Disordered" evidence="1">
    <location>
        <begin position="603"/>
        <end position="649"/>
    </location>
</feature>
<feature type="compositionally biased region" description="Pro residues" evidence="1">
    <location>
        <begin position="624"/>
        <end position="642"/>
    </location>
</feature>
<dbReference type="EMBL" id="MGJB01000006">
    <property type="protein sequence ID" value="OGM98988.1"/>
    <property type="molecule type" value="Genomic_DNA"/>
</dbReference>
<dbReference type="Gene3D" id="1.10.575.10">
    <property type="entry name" value="P1 Nuclease"/>
    <property type="match status" value="1"/>
</dbReference>
<feature type="compositionally biased region" description="Low complexity" evidence="1">
    <location>
        <begin position="612"/>
        <end position="623"/>
    </location>
</feature>
<dbReference type="InterPro" id="IPR011047">
    <property type="entry name" value="Quinoprotein_ADH-like_sf"/>
</dbReference>
<dbReference type="SUPFAM" id="SSF74853">
    <property type="entry name" value="Lamin A/C globular tail domain"/>
    <property type="match status" value="2"/>
</dbReference>
<dbReference type="InterPro" id="IPR001322">
    <property type="entry name" value="Lamin_tail_dom"/>
</dbReference>
<reference evidence="3 4" key="1">
    <citation type="journal article" date="2016" name="Nat. Commun.">
        <title>Thousands of microbial genomes shed light on interconnected biogeochemical processes in an aquifer system.</title>
        <authorList>
            <person name="Anantharaman K."/>
            <person name="Brown C.T."/>
            <person name="Hug L.A."/>
            <person name="Sharon I."/>
            <person name="Castelle C.J."/>
            <person name="Probst A.J."/>
            <person name="Thomas B.C."/>
            <person name="Singh A."/>
            <person name="Wilkins M.J."/>
            <person name="Karaoz U."/>
            <person name="Brodie E.L."/>
            <person name="Williams K.H."/>
            <person name="Hubbard S.S."/>
            <person name="Banfield J.F."/>
        </authorList>
    </citation>
    <scope>NUCLEOTIDE SEQUENCE [LARGE SCALE GENOMIC DNA]</scope>
</reference>
<dbReference type="Pfam" id="PF13360">
    <property type="entry name" value="PQQ_2"/>
    <property type="match status" value="1"/>
</dbReference>
<organism evidence="3 4">
    <name type="scientific">Candidatus Yanofskybacteria bacterium RIFCSPHIGHO2_01_FULL_41_26</name>
    <dbReference type="NCBI Taxonomy" id="1802661"/>
    <lineage>
        <taxon>Bacteria</taxon>
        <taxon>Candidatus Yanofskyibacteriota</taxon>
    </lineage>
</organism>
<dbReference type="GO" id="GO:0016788">
    <property type="term" value="F:hydrolase activity, acting on ester bonds"/>
    <property type="evidence" value="ECO:0007669"/>
    <property type="project" value="InterPro"/>
</dbReference>
<dbReference type="Gene3D" id="2.130.10.10">
    <property type="entry name" value="YVTN repeat-like/Quinoprotein amine dehydrogenase"/>
    <property type="match status" value="2"/>
</dbReference>
<dbReference type="Pfam" id="PF00932">
    <property type="entry name" value="LTD"/>
    <property type="match status" value="2"/>
</dbReference>
<dbReference type="Proteomes" id="UP000176893">
    <property type="component" value="Unassembled WGS sequence"/>
</dbReference>
<dbReference type="InterPro" id="IPR002372">
    <property type="entry name" value="PQQ_rpt_dom"/>
</dbReference>
<proteinExistence type="predicted"/>
<name>A0A1F8EG15_9BACT</name>
<comment type="caution">
    <text evidence="3">The sequence shown here is derived from an EMBL/GenBank/DDBJ whole genome shotgun (WGS) entry which is preliminary data.</text>
</comment>
<feature type="domain" description="LTD" evidence="2">
    <location>
        <begin position="417"/>
        <end position="540"/>
    </location>
</feature>
<accession>A0A1F8EG15</accession>
<dbReference type="InterPro" id="IPR036415">
    <property type="entry name" value="Lamin_tail_dom_sf"/>
</dbReference>
<dbReference type="SMART" id="SM00564">
    <property type="entry name" value="PQQ"/>
    <property type="match status" value="3"/>
</dbReference>
<evidence type="ECO:0000313" key="4">
    <source>
        <dbReference type="Proteomes" id="UP000176893"/>
    </source>
</evidence>
<dbReference type="PROSITE" id="PS51841">
    <property type="entry name" value="LTD"/>
    <property type="match status" value="2"/>
</dbReference>
<sequence>MDMENQPVMRHKRIKNLIVGGALIGAFFITKASAYDQPHTHPALTDEIVDFYNLNFSQKLNNQDKTWIIQGSMDEDQGMRPMNHFYDPVHNIGMAGFPTSKQWAMSSGAQSNLAMSNNSIAQSAGVIKSPDDFSYERAMNDYAQGDRQRAMLAFGHLLHLLEDMGVPDHTRNDPHPPVGTFGSPYEHEMAKWSPDNFNVASKFKKEGLKPVILANLGEYFDKIAKYSNGNFFSKDTINDSNYANPTIDFWIYKKNQKGEEDLVGYKKDKSGNYVLVKNIIKTGELTISSEDILDGYWDRLSREVVLNGSGALNLFLTEAEKAKQEYANKPLEKNWFARLLGLIGISTDNDIVDNSNDGDNMVTPTPKVTNQVVSPSPLVTKTPVTSVTIVSPLVSPILSPSKTPAPTPKLSTTPTPSPIPKLSTAKKFGTVVINEIAWAGTDASATDEWIELYNTENNPIDISSWRLVSSDDSPDIIFSEGTIIQANSYFLIERTDDNTVSDITADLAAGFGQGGLNNAGEMIRLFDSIGIVVDVVGGTGEAWYFGDSTSKNSMERIDSMKAGNSASNWKSFSGTSTNKDATGGLINGTPKAKNSTAVQVIVSYGGGGGGSSSTPDSTSSPQATPTPTPSQSPSPSPIPSPEPDGDTANLGDIVLNEIAWMGTSASLSNDEWIELRNITNKTINLNNWNLKSKDGTPDITLIGNISPFGFYVLERTDDQTLPDIDADQIYTGALGNTGENLVLKDISGTVIDQVDGSNAWKINGNDEIIGNNDTKKTAQRMDGGWITATSTPKSQNSADVITQAPSAVTNLLATINSPLTISWSAPDPGGYSPASLSYDLRYSLTGFPSSASWDLAIKVASSSLPSVGNEGESQIVTPDIAHDYGQTLYFALKTKVINIPTCEVGNGETVDKCSDISNIAEVSFPSAIDDGAWSMLGKDQYHTSFAASLAGPGVGATISWEFDAGAGNTVGQPVVSADGGIYFGSANGSGKLIKLDKNGVQKWEYATNVSIGTPAILSDGVVYFGRIGAGGVLAFTALNSDGTKKWDYDDASTIKAFTVSEKGEPYFTYSSGNDKLVVLNTGGSTKTQASNPGLSGFVPIVLENGDSVVARRISGNQFFTKYLSDGSKIWDLAYTGANGSMQSNPSHDKSTGKTYSAIGYDGGSSFGFRMFVIPPDGSVLNTTVIEPASNGSGATMVSITPTNLLVGLDYSWSNPASGSKLFSLNKSDLTVSWSFQAEGKINQQIAVDKDGGAYFSTQSGDVYGVDKDGNERWHISTGVSSVISPVLSENRVIWGYGSKVMSIK</sequence>
<evidence type="ECO:0000313" key="3">
    <source>
        <dbReference type="EMBL" id="OGM98988.1"/>
    </source>
</evidence>
<evidence type="ECO:0000256" key="1">
    <source>
        <dbReference type="SAM" id="MobiDB-lite"/>
    </source>
</evidence>
<dbReference type="InterPro" id="IPR015943">
    <property type="entry name" value="WD40/YVTN_repeat-like_dom_sf"/>
</dbReference>
<evidence type="ECO:0000259" key="2">
    <source>
        <dbReference type="PROSITE" id="PS51841"/>
    </source>
</evidence>
<dbReference type="SUPFAM" id="SSF48537">
    <property type="entry name" value="Phospholipase C/P1 nuclease"/>
    <property type="match status" value="1"/>
</dbReference>
<feature type="domain" description="LTD" evidence="2">
    <location>
        <begin position="627"/>
        <end position="758"/>
    </location>
</feature>
<dbReference type="InterPro" id="IPR008947">
    <property type="entry name" value="PLipase_C/P1_nuclease_dom_sf"/>
</dbReference>
<dbReference type="STRING" id="1802661.A2649_01330"/>